<reference evidence="2 3" key="1">
    <citation type="journal article" date="2019" name="PLoS ONE">
        <title>Genomic analyses reveal an absence of contemporary introgressive admixture between fin whales and blue whales, despite known hybrids.</title>
        <authorList>
            <person name="Westbury M.V."/>
            <person name="Petersen B."/>
            <person name="Lorenzen E.D."/>
        </authorList>
    </citation>
    <scope>NUCLEOTIDE SEQUENCE [LARGE SCALE GENOMIC DNA]</scope>
    <source>
        <strain evidence="2">FinWhale-01</strain>
    </source>
</reference>
<feature type="non-terminal residue" evidence="2">
    <location>
        <position position="1"/>
    </location>
</feature>
<evidence type="ECO:0000256" key="1">
    <source>
        <dbReference type="SAM" id="MobiDB-lite"/>
    </source>
</evidence>
<gene>
    <name evidence="2" type="ORF">E2I00_005121</name>
</gene>
<accession>A0A643BN83</accession>
<protein>
    <submittedName>
        <fullName evidence="2">Uncharacterized protein</fullName>
    </submittedName>
</protein>
<comment type="caution">
    <text evidence="2">The sequence shown here is derived from an EMBL/GenBank/DDBJ whole genome shotgun (WGS) entry which is preliminary data.</text>
</comment>
<dbReference type="EMBL" id="SGJD01007428">
    <property type="protein sequence ID" value="KAB0389426.1"/>
    <property type="molecule type" value="Genomic_DNA"/>
</dbReference>
<organism evidence="2 3">
    <name type="scientific">Balaenoptera physalus</name>
    <name type="common">Fin whale</name>
    <name type="synonym">Balaena physalus</name>
    <dbReference type="NCBI Taxonomy" id="9770"/>
    <lineage>
        <taxon>Eukaryota</taxon>
        <taxon>Metazoa</taxon>
        <taxon>Chordata</taxon>
        <taxon>Craniata</taxon>
        <taxon>Vertebrata</taxon>
        <taxon>Euteleostomi</taxon>
        <taxon>Mammalia</taxon>
        <taxon>Eutheria</taxon>
        <taxon>Laurasiatheria</taxon>
        <taxon>Artiodactyla</taxon>
        <taxon>Whippomorpha</taxon>
        <taxon>Cetacea</taxon>
        <taxon>Mysticeti</taxon>
        <taxon>Balaenopteridae</taxon>
        <taxon>Balaenoptera</taxon>
    </lineage>
</organism>
<feature type="compositionally biased region" description="Low complexity" evidence="1">
    <location>
        <begin position="82"/>
        <end position="100"/>
    </location>
</feature>
<evidence type="ECO:0000313" key="2">
    <source>
        <dbReference type="EMBL" id="KAB0389426.1"/>
    </source>
</evidence>
<dbReference type="AlphaFoldDB" id="A0A643BN83"/>
<evidence type="ECO:0000313" key="3">
    <source>
        <dbReference type="Proteomes" id="UP000437017"/>
    </source>
</evidence>
<dbReference type="Proteomes" id="UP000437017">
    <property type="component" value="Unassembled WGS sequence"/>
</dbReference>
<keyword evidence="3" id="KW-1185">Reference proteome</keyword>
<sequence>SWAEGPEGEIHLYRHSHNIHLTQLLVKFNTNTKGAQKIKKECRVMIKTNLVNLRMSPSNVIPGVNKVPTGKVPSTTKVSPVSPMSRTVPSTMPMPSSLPSEAMFQALSS</sequence>
<feature type="region of interest" description="Disordered" evidence="1">
    <location>
        <begin position="57"/>
        <end position="109"/>
    </location>
</feature>
<proteinExistence type="predicted"/>
<name>A0A643BN83_BALPH</name>